<dbReference type="GO" id="GO:0009055">
    <property type="term" value="F:electron transfer activity"/>
    <property type="evidence" value="ECO:0007669"/>
    <property type="project" value="InterPro"/>
</dbReference>
<evidence type="ECO:0000259" key="7">
    <source>
        <dbReference type="PROSITE" id="PS51007"/>
    </source>
</evidence>
<keyword evidence="3 4" id="KW-0408">Iron</keyword>
<evidence type="ECO:0000313" key="9">
    <source>
        <dbReference type="Proteomes" id="UP000594464"/>
    </source>
</evidence>
<dbReference type="Pfam" id="PF00034">
    <property type="entry name" value="Cytochrom_C"/>
    <property type="match status" value="1"/>
</dbReference>
<dbReference type="InterPro" id="IPR036909">
    <property type="entry name" value="Cyt_c-like_dom_sf"/>
</dbReference>
<organism evidence="8 9">
    <name type="scientific">Candidatus Nitrohelix vancouverensis</name>
    <dbReference type="NCBI Taxonomy" id="2705534"/>
    <lineage>
        <taxon>Bacteria</taxon>
        <taxon>Pseudomonadati</taxon>
        <taxon>Nitrospinota/Tectimicrobiota group</taxon>
        <taxon>Nitrospinota</taxon>
        <taxon>Nitrospinia</taxon>
        <taxon>Nitrospinales</taxon>
        <taxon>Nitrospinaceae</taxon>
        <taxon>Candidatus Nitrohelix</taxon>
    </lineage>
</organism>
<dbReference type="InterPro" id="IPR009056">
    <property type="entry name" value="Cyt_c-like_dom"/>
</dbReference>
<sequence length="142" mass="15421">MKRILTISLALAFLTAASSAAWAKSECPQPRKTPSAPGNFTNMDKTSSANASNGEKLYQKTSKPMACAMCHGQKGDGMGKLGSGLKPKPRDFTCADTMKNVSAGQMYWIIKNGSKGTPMTPQKLNDGEIWDVVKYIRESWVK</sequence>
<evidence type="ECO:0000256" key="6">
    <source>
        <dbReference type="SAM" id="SignalP"/>
    </source>
</evidence>
<accession>A0A7T0C459</accession>
<evidence type="ECO:0000256" key="1">
    <source>
        <dbReference type="ARBA" id="ARBA00022617"/>
    </source>
</evidence>
<dbReference type="Proteomes" id="UP000594464">
    <property type="component" value="Chromosome"/>
</dbReference>
<feature type="chain" id="PRO_5033057765" evidence="6">
    <location>
        <begin position="24"/>
        <end position="142"/>
    </location>
</feature>
<dbReference type="Gene3D" id="1.10.760.10">
    <property type="entry name" value="Cytochrome c-like domain"/>
    <property type="match status" value="1"/>
</dbReference>
<dbReference type="EMBL" id="CP048620">
    <property type="protein sequence ID" value="QPJ66201.1"/>
    <property type="molecule type" value="Genomic_DNA"/>
</dbReference>
<proteinExistence type="predicted"/>
<name>A0A7T0C459_9BACT</name>
<feature type="domain" description="Cytochrome c" evidence="7">
    <location>
        <begin position="49"/>
        <end position="140"/>
    </location>
</feature>
<evidence type="ECO:0000256" key="5">
    <source>
        <dbReference type="SAM" id="MobiDB-lite"/>
    </source>
</evidence>
<feature type="signal peptide" evidence="6">
    <location>
        <begin position="1"/>
        <end position="23"/>
    </location>
</feature>
<dbReference type="GO" id="GO:0046872">
    <property type="term" value="F:metal ion binding"/>
    <property type="evidence" value="ECO:0007669"/>
    <property type="project" value="UniProtKB-KW"/>
</dbReference>
<dbReference type="SUPFAM" id="SSF46626">
    <property type="entry name" value="Cytochrome c"/>
    <property type="match status" value="1"/>
</dbReference>
<dbReference type="PROSITE" id="PS51007">
    <property type="entry name" value="CYTC"/>
    <property type="match status" value="1"/>
</dbReference>
<keyword evidence="1 4" id="KW-0349">Heme</keyword>
<reference evidence="9" key="1">
    <citation type="submission" date="2020-02" db="EMBL/GenBank/DDBJ databases">
        <title>Genomic and physiological characterization of two novel Nitrospinaceae genera.</title>
        <authorList>
            <person name="Mueller A.J."/>
            <person name="Jung M.-Y."/>
            <person name="Strachan C.R."/>
            <person name="Herbold C.W."/>
            <person name="Kirkegaard R.H."/>
            <person name="Daims H."/>
        </authorList>
    </citation>
    <scope>NUCLEOTIDE SEQUENCE [LARGE SCALE GENOMIC DNA]</scope>
</reference>
<gene>
    <name evidence="8" type="ORF">G3M78_12675</name>
</gene>
<protein>
    <submittedName>
        <fullName evidence="8">Cytochrome c</fullName>
    </submittedName>
</protein>
<feature type="compositionally biased region" description="Polar residues" evidence="5">
    <location>
        <begin position="36"/>
        <end position="53"/>
    </location>
</feature>
<keyword evidence="2 4" id="KW-0479">Metal-binding</keyword>
<evidence type="ECO:0000256" key="3">
    <source>
        <dbReference type="ARBA" id="ARBA00023004"/>
    </source>
</evidence>
<feature type="region of interest" description="Disordered" evidence="5">
    <location>
        <begin position="25"/>
        <end position="55"/>
    </location>
</feature>
<dbReference type="KEGG" id="nva:G3M78_12675"/>
<keyword evidence="6" id="KW-0732">Signal</keyword>
<evidence type="ECO:0000313" key="8">
    <source>
        <dbReference type="EMBL" id="QPJ66201.1"/>
    </source>
</evidence>
<dbReference type="GO" id="GO:0020037">
    <property type="term" value="F:heme binding"/>
    <property type="evidence" value="ECO:0007669"/>
    <property type="project" value="InterPro"/>
</dbReference>
<dbReference type="AlphaFoldDB" id="A0A7T0C459"/>
<evidence type="ECO:0000256" key="4">
    <source>
        <dbReference type="PROSITE-ProRule" id="PRU00433"/>
    </source>
</evidence>
<evidence type="ECO:0000256" key="2">
    <source>
        <dbReference type="ARBA" id="ARBA00022723"/>
    </source>
</evidence>